<feature type="domain" description="Pyruvate kinase C-terminal" evidence="18">
    <location>
        <begin position="362"/>
        <end position="471"/>
    </location>
</feature>
<keyword evidence="12 16" id="KW-0460">Magnesium</keyword>
<keyword evidence="8" id="KW-0479">Metal-binding</keyword>
<dbReference type="RefSeq" id="WP_111320218.1">
    <property type="nucleotide sequence ID" value="NZ_QKZT01000011.1"/>
</dbReference>
<evidence type="ECO:0000313" key="19">
    <source>
        <dbReference type="EMBL" id="PZX50581.1"/>
    </source>
</evidence>
<evidence type="ECO:0000256" key="15">
    <source>
        <dbReference type="NCBIfam" id="TIGR01064"/>
    </source>
</evidence>
<evidence type="ECO:0000256" key="10">
    <source>
        <dbReference type="ARBA" id="ARBA00022777"/>
    </source>
</evidence>
<dbReference type="Proteomes" id="UP000248882">
    <property type="component" value="Unassembled WGS sequence"/>
</dbReference>
<dbReference type="FunFam" id="3.20.20.60:FF:000025">
    <property type="entry name" value="Pyruvate kinase"/>
    <property type="match status" value="1"/>
</dbReference>
<evidence type="ECO:0000256" key="4">
    <source>
        <dbReference type="ARBA" id="ARBA00008663"/>
    </source>
</evidence>
<dbReference type="InterPro" id="IPR001697">
    <property type="entry name" value="Pyr_Knase"/>
</dbReference>
<dbReference type="NCBIfam" id="NF004491">
    <property type="entry name" value="PRK05826.1"/>
    <property type="match status" value="1"/>
</dbReference>
<evidence type="ECO:0000313" key="20">
    <source>
        <dbReference type="Proteomes" id="UP000248882"/>
    </source>
</evidence>
<dbReference type="NCBIfam" id="TIGR01064">
    <property type="entry name" value="pyruv_kin"/>
    <property type="match status" value="1"/>
</dbReference>
<dbReference type="PROSITE" id="PS00110">
    <property type="entry name" value="PYRUVATE_KINASE"/>
    <property type="match status" value="1"/>
</dbReference>
<evidence type="ECO:0000256" key="7">
    <source>
        <dbReference type="ARBA" id="ARBA00022679"/>
    </source>
</evidence>
<accession>A0A2W7QRG6</accession>
<dbReference type="InterPro" id="IPR015795">
    <property type="entry name" value="Pyrv_Knase_C"/>
</dbReference>
<dbReference type="OrthoDB" id="9812123at2"/>
<dbReference type="EMBL" id="QKZT01000011">
    <property type="protein sequence ID" value="PZX50581.1"/>
    <property type="molecule type" value="Genomic_DNA"/>
</dbReference>
<dbReference type="PANTHER" id="PTHR11817">
    <property type="entry name" value="PYRUVATE KINASE"/>
    <property type="match status" value="1"/>
</dbReference>
<evidence type="ECO:0000256" key="8">
    <source>
        <dbReference type="ARBA" id="ARBA00022723"/>
    </source>
</evidence>
<dbReference type="InterPro" id="IPR018209">
    <property type="entry name" value="Pyrv_Knase_AS"/>
</dbReference>
<dbReference type="Pfam" id="PF02887">
    <property type="entry name" value="PK_C"/>
    <property type="match status" value="1"/>
</dbReference>
<dbReference type="GO" id="GO:0004743">
    <property type="term" value="F:pyruvate kinase activity"/>
    <property type="evidence" value="ECO:0007669"/>
    <property type="project" value="UniProtKB-UniRule"/>
</dbReference>
<organism evidence="19 20">
    <name type="scientific">Algoriphagus chordae</name>
    <dbReference type="NCBI Taxonomy" id="237019"/>
    <lineage>
        <taxon>Bacteria</taxon>
        <taxon>Pseudomonadati</taxon>
        <taxon>Bacteroidota</taxon>
        <taxon>Cytophagia</taxon>
        <taxon>Cytophagales</taxon>
        <taxon>Cyclobacteriaceae</taxon>
        <taxon>Algoriphagus</taxon>
    </lineage>
</organism>
<dbReference type="Gene3D" id="3.40.1380.20">
    <property type="entry name" value="Pyruvate kinase, C-terminal domain"/>
    <property type="match status" value="1"/>
</dbReference>
<reference evidence="19 20" key="1">
    <citation type="submission" date="2018-06" db="EMBL/GenBank/DDBJ databases">
        <title>Genomic Encyclopedia of Archaeal and Bacterial Type Strains, Phase II (KMG-II): from individual species to whole genera.</title>
        <authorList>
            <person name="Goeker M."/>
        </authorList>
    </citation>
    <scope>NUCLEOTIDE SEQUENCE [LARGE SCALE GENOMIC DNA]</scope>
    <source>
        <strain evidence="19 20">DSM 19830</strain>
    </source>
</reference>
<dbReference type="Gene3D" id="2.40.33.10">
    <property type="entry name" value="PK beta-barrel domain-like"/>
    <property type="match status" value="1"/>
</dbReference>
<gene>
    <name evidence="19" type="ORF">LV85_02688</name>
</gene>
<dbReference type="UniPathway" id="UPA00109">
    <property type="reaction ID" value="UER00188"/>
</dbReference>
<evidence type="ECO:0000259" key="17">
    <source>
        <dbReference type="Pfam" id="PF00224"/>
    </source>
</evidence>
<keyword evidence="7 16" id="KW-0808">Transferase</keyword>
<dbReference type="InterPro" id="IPR011037">
    <property type="entry name" value="Pyrv_Knase-like_insert_dom_sf"/>
</dbReference>
<dbReference type="PRINTS" id="PR01050">
    <property type="entry name" value="PYRUVTKNASE"/>
</dbReference>
<dbReference type="GO" id="GO:0005524">
    <property type="term" value="F:ATP binding"/>
    <property type="evidence" value="ECO:0007669"/>
    <property type="project" value="UniProtKB-KW"/>
</dbReference>
<evidence type="ECO:0000256" key="14">
    <source>
        <dbReference type="ARBA" id="ARBA00023317"/>
    </source>
</evidence>
<comment type="caution">
    <text evidence="19">The sequence shown here is derived from an EMBL/GenBank/DDBJ whole genome shotgun (WGS) entry which is preliminary data.</text>
</comment>
<keyword evidence="10 16" id="KW-0418">Kinase</keyword>
<evidence type="ECO:0000256" key="11">
    <source>
        <dbReference type="ARBA" id="ARBA00022840"/>
    </source>
</evidence>
<keyword evidence="14 19" id="KW-0670">Pyruvate</keyword>
<evidence type="ECO:0000256" key="2">
    <source>
        <dbReference type="ARBA" id="ARBA00001958"/>
    </source>
</evidence>
<comment type="cofactor">
    <cofactor evidence="1">
        <name>Mg(2+)</name>
        <dbReference type="ChEBI" id="CHEBI:18420"/>
    </cofactor>
</comment>
<keyword evidence="13 16" id="KW-0324">Glycolysis</keyword>
<dbReference type="GO" id="GO:0000287">
    <property type="term" value="F:magnesium ion binding"/>
    <property type="evidence" value="ECO:0007669"/>
    <property type="project" value="UniProtKB-UniRule"/>
</dbReference>
<evidence type="ECO:0000259" key="18">
    <source>
        <dbReference type="Pfam" id="PF02887"/>
    </source>
</evidence>
<evidence type="ECO:0000256" key="12">
    <source>
        <dbReference type="ARBA" id="ARBA00022842"/>
    </source>
</evidence>
<dbReference type="Gene3D" id="3.20.20.60">
    <property type="entry name" value="Phosphoenolpyruvate-binding domains"/>
    <property type="match status" value="1"/>
</dbReference>
<dbReference type="InterPro" id="IPR036918">
    <property type="entry name" value="Pyrv_Knase_C_sf"/>
</dbReference>
<dbReference type="FunFam" id="2.40.33.10:FF:000001">
    <property type="entry name" value="Pyruvate kinase"/>
    <property type="match status" value="1"/>
</dbReference>
<comment type="cofactor">
    <cofactor evidence="2">
        <name>K(+)</name>
        <dbReference type="ChEBI" id="CHEBI:29103"/>
    </cofactor>
</comment>
<evidence type="ECO:0000256" key="5">
    <source>
        <dbReference type="ARBA" id="ARBA00012142"/>
    </source>
</evidence>
<proteinExistence type="inferred from homology"/>
<dbReference type="InterPro" id="IPR015806">
    <property type="entry name" value="Pyrv_Knase_insert_dom_sf"/>
</dbReference>
<protein>
    <recommendedName>
        <fullName evidence="6 15">Pyruvate kinase</fullName>
        <ecNumber evidence="5 15">2.7.1.40</ecNumber>
    </recommendedName>
</protein>
<dbReference type="InterPro" id="IPR015813">
    <property type="entry name" value="Pyrv/PenolPyrv_kinase-like_dom"/>
</dbReference>
<dbReference type="EC" id="2.7.1.40" evidence="5 15"/>
<comment type="catalytic activity">
    <reaction evidence="16">
        <text>pyruvate + ATP = phosphoenolpyruvate + ADP + H(+)</text>
        <dbReference type="Rhea" id="RHEA:18157"/>
        <dbReference type="ChEBI" id="CHEBI:15361"/>
        <dbReference type="ChEBI" id="CHEBI:15378"/>
        <dbReference type="ChEBI" id="CHEBI:30616"/>
        <dbReference type="ChEBI" id="CHEBI:58702"/>
        <dbReference type="ChEBI" id="CHEBI:456216"/>
        <dbReference type="EC" id="2.7.1.40"/>
    </reaction>
</comment>
<dbReference type="AlphaFoldDB" id="A0A2W7QRG6"/>
<evidence type="ECO:0000256" key="6">
    <source>
        <dbReference type="ARBA" id="ARBA00018587"/>
    </source>
</evidence>
<evidence type="ECO:0000256" key="16">
    <source>
        <dbReference type="RuleBase" id="RU000504"/>
    </source>
</evidence>
<keyword evidence="11" id="KW-0067">ATP-binding</keyword>
<dbReference type="InterPro" id="IPR015793">
    <property type="entry name" value="Pyrv_Knase_brl"/>
</dbReference>
<evidence type="ECO:0000256" key="9">
    <source>
        <dbReference type="ARBA" id="ARBA00022741"/>
    </source>
</evidence>
<dbReference type="InterPro" id="IPR040442">
    <property type="entry name" value="Pyrv_kinase-like_dom_sf"/>
</dbReference>
<dbReference type="Pfam" id="PF00224">
    <property type="entry name" value="PK"/>
    <property type="match status" value="1"/>
</dbReference>
<dbReference type="GO" id="GO:0016301">
    <property type="term" value="F:kinase activity"/>
    <property type="evidence" value="ECO:0007669"/>
    <property type="project" value="UniProtKB-KW"/>
</dbReference>
<name>A0A2W7QRG6_9BACT</name>
<comment type="pathway">
    <text evidence="3 16">Carbohydrate degradation; glycolysis; pyruvate from D-glyceraldehyde 3-phosphate: step 5/5.</text>
</comment>
<keyword evidence="20" id="KW-1185">Reference proteome</keyword>
<dbReference type="SUPFAM" id="SSF52935">
    <property type="entry name" value="PK C-terminal domain-like"/>
    <property type="match status" value="1"/>
</dbReference>
<evidence type="ECO:0000256" key="1">
    <source>
        <dbReference type="ARBA" id="ARBA00001946"/>
    </source>
</evidence>
<keyword evidence="9" id="KW-0547">Nucleotide-binding</keyword>
<dbReference type="SUPFAM" id="SSF50800">
    <property type="entry name" value="PK beta-barrel domain-like"/>
    <property type="match status" value="1"/>
</dbReference>
<evidence type="ECO:0000256" key="13">
    <source>
        <dbReference type="ARBA" id="ARBA00023152"/>
    </source>
</evidence>
<feature type="domain" description="Pyruvate kinase barrel" evidence="17">
    <location>
        <begin position="5"/>
        <end position="325"/>
    </location>
</feature>
<dbReference type="GO" id="GO:0030955">
    <property type="term" value="F:potassium ion binding"/>
    <property type="evidence" value="ECO:0007669"/>
    <property type="project" value="UniProtKB-UniRule"/>
</dbReference>
<dbReference type="SUPFAM" id="SSF51621">
    <property type="entry name" value="Phosphoenolpyruvate/pyruvate domain"/>
    <property type="match status" value="1"/>
</dbReference>
<dbReference type="NCBIfam" id="NF004978">
    <property type="entry name" value="PRK06354.1"/>
    <property type="match status" value="1"/>
</dbReference>
<sequence>MSHFNKTKILATIGPASNNYETIKSLAAAGANVFRLNFSHGTHEIHAEVAKIIRQINKDEGLNLGILQDLQGPKIRVGEVENNGVEIKPGEVITITNDPVVGKSHLVSTVYQNLPNDVQTGDRILIDDGNLEVRVNDTDGKNVNCTVIHGGILKSRKGINLPNTKVSAPSLTEKDIEDLAFGLEQEVDWIALSFVRSAEDIIDLRERIEAKGKVCKIVAKIEKPEALDNIDAIIEATDAIMVARGDLGVEVPMEIVPLWQKRIVEKCKLACKPVIIATQMMESMIVNPRPTRAETNDVANAVLDGADAVMLSAETASGKYPVNAVKAMSSIISYLEENADIYHNLYKIPEDDDTFLSNNLILMASRLSRNVKATAIVGITSSGFTGFRIASHRPSASIFVFTRNKPLITQMSLVWGVRAYFYENQVSTDATFNDIENTLKEDDHVNSGDIIVNTGSMPLKSNGRTNMLKVHIVG</sequence>
<comment type="similarity">
    <text evidence="4 16">Belongs to the pyruvate kinase family.</text>
</comment>
<evidence type="ECO:0000256" key="3">
    <source>
        <dbReference type="ARBA" id="ARBA00004997"/>
    </source>
</evidence>